<evidence type="ECO:0000256" key="3">
    <source>
        <dbReference type="ARBA" id="ARBA00023125"/>
    </source>
</evidence>
<dbReference type="KEGG" id="cmet:K6K41_10010"/>
<sequence length="305" mass="33213">MRYPDLEIDLLRAFVAVAETGSFTAAADVVNRSQSAVSQKVLRLEEILEHRVFERSSRSLKLTAEGERLLVAARQMLEFNDKVMREFREPTAVGHLRLGVSEDFLPGQLPKMLSKFGRIYPGVSLDLLTGLSSDLFAAYDAGQIDAVIAKQEGKAQRGRLIWREPLVWLASSDYEPDFTQPARLVMLPQPCSYRDLMISSLDAVRREWIPACTASSLMGAQAAVAGGLGVTVLGRSFVQEGLQILKAPEHWPALPMAEIIVLGEEGQAGDLARPLVTFLAEMLAGSHALSLLGNDGGDVGRAALN</sequence>
<dbReference type="InterPro" id="IPR050176">
    <property type="entry name" value="LTTR"/>
</dbReference>
<dbReference type="FunFam" id="1.10.10.10:FF:000001">
    <property type="entry name" value="LysR family transcriptional regulator"/>
    <property type="match status" value="1"/>
</dbReference>
<evidence type="ECO:0000259" key="6">
    <source>
        <dbReference type="Pfam" id="PF03466"/>
    </source>
</evidence>
<keyword evidence="8" id="KW-1185">Reference proteome</keyword>
<dbReference type="SUPFAM" id="SSF46785">
    <property type="entry name" value="Winged helix' DNA-binding domain"/>
    <property type="match status" value="1"/>
</dbReference>
<dbReference type="Pfam" id="PF00126">
    <property type="entry name" value="HTH_1"/>
    <property type="match status" value="1"/>
</dbReference>
<dbReference type="GO" id="GO:0003677">
    <property type="term" value="F:DNA binding"/>
    <property type="evidence" value="ECO:0007669"/>
    <property type="project" value="UniProtKB-KW"/>
</dbReference>
<dbReference type="AlphaFoldDB" id="A0A9E6RDD8"/>
<dbReference type="PRINTS" id="PR00039">
    <property type="entry name" value="HTHLYSR"/>
</dbReference>
<evidence type="ECO:0000256" key="1">
    <source>
        <dbReference type="ARBA" id="ARBA00009437"/>
    </source>
</evidence>
<evidence type="ECO:0000313" key="8">
    <source>
        <dbReference type="Proteomes" id="UP000825701"/>
    </source>
</evidence>
<dbReference type="InterPro" id="IPR005119">
    <property type="entry name" value="LysR_subst-bd"/>
</dbReference>
<dbReference type="EMBL" id="CP081869">
    <property type="protein sequence ID" value="QZO02322.1"/>
    <property type="molecule type" value="Genomic_DNA"/>
</dbReference>
<dbReference type="InterPro" id="IPR036388">
    <property type="entry name" value="WH-like_DNA-bd_sf"/>
</dbReference>
<accession>A0A9E6RDD8</accession>
<dbReference type="GO" id="GO:0003700">
    <property type="term" value="F:DNA-binding transcription factor activity"/>
    <property type="evidence" value="ECO:0007669"/>
    <property type="project" value="InterPro"/>
</dbReference>
<organism evidence="7 8">
    <name type="scientific">Chenggangzhangella methanolivorans</name>
    <dbReference type="NCBI Taxonomy" id="1437009"/>
    <lineage>
        <taxon>Bacteria</taxon>
        <taxon>Pseudomonadati</taxon>
        <taxon>Pseudomonadota</taxon>
        <taxon>Alphaproteobacteria</taxon>
        <taxon>Hyphomicrobiales</taxon>
        <taxon>Methylopilaceae</taxon>
        <taxon>Chenggangzhangella</taxon>
    </lineage>
</organism>
<evidence type="ECO:0000256" key="4">
    <source>
        <dbReference type="ARBA" id="ARBA00023163"/>
    </source>
</evidence>
<dbReference type="SUPFAM" id="SSF53850">
    <property type="entry name" value="Periplasmic binding protein-like II"/>
    <property type="match status" value="1"/>
</dbReference>
<dbReference type="Pfam" id="PF03466">
    <property type="entry name" value="LysR_substrate"/>
    <property type="match status" value="1"/>
</dbReference>
<dbReference type="PANTHER" id="PTHR30579">
    <property type="entry name" value="TRANSCRIPTIONAL REGULATOR"/>
    <property type="match status" value="1"/>
</dbReference>
<protein>
    <submittedName>
        <fullName evidence="7">LysR family transcriptional regulator</fullName>
    </submittedName>
</protein>
<comment type="similarity">
    <text evidence="1">Belongs to the LysR transcriptional regulatory family.</text>
</comment>
<dbReference type="Proteomes" id="UP000825701">
    <property type="component" value="Chromosome"/>
</dbReference>
<evidence type="ECO:0000313" key="7">
    <source>
        <dbReference type="EMBL" id="QZO02322.1"/>
    </source>
</evidence>
<keyword evidence="3" id="KW-0238">DNA-binding</keyword>
<keyword evidence="4" id="KW-0804">Transcription</keyword>
<dbReference type="RefSeq" id="WP_261405700.1">
    <property type="nucleotide sequence ID" value="NZ_CP081869.1"/>
</dbReference>
<feature type="domain" description="LysR substrate-binding" evidence="6">
    <location>
        <begin position="94"/>
        <end position="282"/>
    </location>
</feature>
<proteinExistence type="inferred from homology"/>
<gene>
    <name evidence="7" type="ORF">K6K41_10010</name>
</gene>
<keyword evidence="2" id="KW-0805">Transcription regulation</keyword>
<evidence type="ECO:0000256" key="2">
    <source>
        <dbReference type="ARBA" id="ARBA00023015"/>
    </source>
</evidence>
<dbReference type="InterPro" id="IPR036390">
    <property type="entry name" value="WH_DNA-bd_sf"/>
</dbReference>
<dbReference type="InterPro" id="IPR000847">
    <property type="entry name" value="LysR_HTH_N"/>
</dbReference>
<evidence type="ECO:0000259" key="5">
    <source>
        <dbReference type="Pfam" id="PF00126"/>
    </source>
</evidence>
<dbReference type="PANTHER" id="PTHR30579:SF7">
    <property type="entry name" value="HTH-TYPE TRANSCRIPTIONAL REGULATOR LRHA-RELATED"/>
    <property type="match status" value="1"/>
</dbReference>
<dbReference type="Gene3D" id="1.10.10.10">
    <property type="entry name" value="Winged helix-like DNA-binding domain superfamily/Winged helix DNA-binding domain"/>
    <property type="match status" value="1"/>
</dbReference>
<feature type="domain" description="HTH lysR-type" evidence="5">
    <location>
        <begin position="9"/>
        <end position="67"/>
    </location>
</feature>
<reference evidence="7" key="1">
    <citation type="submission" date="2021-08" db="EMBL/GenBank/DDBJ databases">
        <authorList>
            <person name="Zhang H."/>
            <person name="Xu M."/>
            <person name="Yu Z."/>
            <person name="Yang L."/>
            <person name="Cai Y."/>
        </authorList>
    </citation>
    <scope>NUCLEOTIDE SEQUENCE</scope>
    <source>
        <strain evidence="7">CHL1</strain>
    </source>
</reference>
<dbReference type="Gene3D" id="3.40.190.10">
    <property type="entry name" value="Periplasmic binding protein-like II"/>
    <property type="match status" value="2"/>
</dbReference>
<name>A0A9E6RDD8_9HYPH</name>